<accession>A0A0C1HF44</accession>
<organism evidence="2 3">
    <name type="scientific">Candidatus Protochlamydia amoebophila</name>
    <dbReference type="NCBI Taxonomy" id="362787"/>
    <lineage>
        <taxon>Bacteria</taxon>
        <taxon>Pseudomonadati</taxon>
        <taxon>Chlamydiota</taxon>
        <taxon>Chlamydiia</taxon>
        <taxon>Parachlamydiales</taxon>
        <taxon>Parachlamydiaceae</taxon>
        <taxon>Candidatus Protochlamydia</taxon>
    </lineage>
</organism>
<proteinExistence type="predicted"/>
<dbReference type="PATRIC" id="fig|362787.3.peg.432"/>
<feature type="region of interest" description="Disordered" evidence="1">
    <location>
        <begin position="51"/>
        <end position="73"/>
    </location>
</feature>
<evidence type="ECO:0000256" key="1">
    <source>
        <dbReference type="SAM" id="MobiDB-lite"/>
    </source>
</evidence>
<evidence type="ECO:0000313" key="3">
    <source>
        <dbReference type="Proteomes" id="UP000031465"/>
    </source>
</evidence>
<name>A0A0C1HF44_9BACT</name>
<comment type="caution">
    <text evidence="2">The sequence shown here is derived from an EMBL/GenBank/DDBJ whole genome shotgun (WGS) entry which is preliminary data.</text>
</comment>
<protein>
    <submittedName>
        <fullName evidence="2">Uncharacterized protein</fullName>
    </submittedName>
</protein>
<sequence>MRQKNFCIDWRKLNGNNPQETKNSLFGGLKSTSQKQLEEVKPESTPLKYIHQPKINDESSELQDEAAIGQKPKSQSLDKVTALLTAEQKEGLDQVAKKVMKFRSRDLKGNDSKERITANTLMRALIDIFLEKENHLSMEILVDEDDVRKWITKLFS</sequence>
<dbReference type="Proteomes" id="UP000031465">
    <property type="component" value="Unassembled WGS sequence"/>
</dbReference>
<reference evidence="2 3" key="1">
    <citation type="journal article" date="2014" name="Mol. Biol. Evol.">
        <title>Massive expansion of Ubiquitination-related gene families within the Chlamydiae.</title>
        <authorList>
            <person name="Domman D."/>
            <person name="Collingro A."/>
            <person name="Lagkouvardos I."/>
            <person name="Gehre L."/>
            <person name="Weinmaier T."/>
            <person name="Rattei T."/>
            <person name="Subtil A."/>
            <person name="Horn M."/>
        </authorList>
    </citation>
    <scope>NUCLEOTIDE SEQUENCE [LARGE SCALE GENOMIC DNA]</scope>
    <source>
        <strain evidence="2 3">EI2</strain>
    </source>
</reference>
<dbReference type="AlphaFoldDB" id="A0A0C1HF44"/>
<dbReference type="EMBL" id="JSAN01000030">
    <property type="protein sequence ID" value="KIC73328.1"/>
    <property type="molecule type" value="Genomic_DNA"/>
</dbReference>
<gene>
    <name evidence="2" type="ORF">DB44_BG00170</name>
</gene>
<evidence type="ECO:0000313" key="2">
    <source>
        <dbReference type="EMBL" id="KIC73328.1"/>
    </source>
</evidence>